<organism evidence="1 2">
    <name type="scientific">Sesamum alatum</name>
    <dbReference type="NCBI Taxonomy" id="300844"/>
    <lineage>
        <taxon>Eukaryota</taxon>
        <taxon>Viridiplantae</taxon>
        <taxon>Streptophyta</taxon>
        <taxon>Embryophyta</taxon>
        <taxon>Tracheophyta</taxon>
        <taxon>Spermatophyta</taxon>
        <taxon>Magnoliopsida</taxon>
        <taxon>eudicotyledons</taxon>
        <taxon>Gunneridae</taxon>
        <taxon>Pentapetalae</taxon>
        <taxon>asterids</taxon>
        <taxon>lamiids</taxon>
        <taxon>Lamiales</taxon>
        <taxon>Pedaliaceae</taxon>
        <taxon>Sesamum</taxon>
    </lineage>
</organism>
<evidence type="ECO:0000313" key="2">
    <source>
        <dbReference type="Proteomes" id="UP001293254"/>
    </source>
</evidence>
<protein>
    <submittedName>
        <fullName evidence="1">Uncharacterized protein</fullName>
    </submittedName>
</protein>
<reference evidence="1" key="1">
    <citation type="submission" date="2020-06" db="EMBL/GenBank/DDBJ databases">
        <authorList>
            <person name="Li T."/>
            <person name="Hu X."/>
            <person name="Zhang T."/>
            <person name="Song X."/>
            <person name="Zhang H."/>
            <person name="Dai N."/>
            <person name="Sheng W."/>
            <person name="Hou X."/>
            <person name="Wei L."/>
        </authorList>
    </citation>
    <scope>NUCLEOTIDE SEQUENCE</scope>
    <source>
        <strain evidence="1">3651</strain>
        <tissue evidence="1">Leaf</tissue>
    </source>
</reference>
<comment type="caution">
    <text evidence="1">The sequence shown here is derived from an EMBL/GenBank/DDBJ whole genome shotgun (WGS) entry which is preliminary data.</text>
</comment>
<dbReference type="Proteomes" id="UP001293254">
    <property type="component" value="Unassembled WGS sequence"/>
</dbReference>
<dbReference type="EMBL" id="JACGWO010000002">
    <property type="protein sequence ID" value="KAK4435102.1"/>
    <property type="molecule type" value="Genomic_DNA"/>
</dbReference>
<dbReference type="PANTHER" id="PTHR31549">
    <property type="entry name" value="PROTEIN, PUTATIVE (DUF247)-RELATED-RELATED"/>
    <property type="match status" value="1"/>
</dbReference>
<dbReference type="InterPro" id="IPR004158">
    <property type="entry name" value="DUF247_pln"/>
</dbReference>
<dbReference type="PANTHER" id="PTHR31549:SF88">
    <property type="entry name" value="DUF4220 DOMAIN-CONTAINING PROTEIN"/>
    <property type="match status" value="1"/>
</dbReference>
<sequence length="499" mass="56837">MAFPHQQQCRSISIIQRQYEFEEAPEKPPVLKIRRLRGLTEYQNEESATGVVHPKNEPADQCLKRRELTDDPDQKILEDQSTQMKMKSAPFPTFGPLYCSRNALFLQAKKHALEHMFSCNQTQESGSVAKEACMTTMRKILKEARDSYAEKLAITDPEFRDMMIMDGCVFLQVALAVLGGSQLLGYSADHVFFGKKNIKKWSNAMFIAGNQIPVMVLQYLMKQDYFQDVIRKGTWHQPSCWSKRILYDLLVLPSLQTGRGRGAFGDFFCCKRRRYARSRGKSASSSEKQPVDVLQGLRDLVLGPQSGQDEYETNEYVDLEAYGIANGKRISLKATKLRQKGITCKPLRNGMGSRGVYFTENISGAHLYLPIVTVKDDTEMILEHLKSYESNLPSHQREFCAYIGFMSDILCTPKDVQLLTKQGVILGTRGHTEKLPGILRRMDCNDNTEHLHRVKLQVNDYQGPEWHTYLKNLLSLVVLLTVVQTLYAALSYHLPNSKS</sequence>
<dbReference type="Pfam" id="PF03140">
    <property type="entry name" value="DUF247"/>
    <property type="match status" value="1"/>
</dbReference>
<accession>A0AAE1YS06</accession>
<name>A0AAE1YS06_9LAMI</name>
<dbReference type="AlphaFoldDB" id="A0AAE1YS06"/>
<gene>
    <name evidence="1" type="ORF">Salat_0673500</name>
</gene>
<reference evidence="1" key="2">
    <citation type="journal article" date="2024" name="Plant">
        <title>Genomic evolution and insights into agronomic trait innovations of Sesamum species.</title>
        <authorList>
            <person name="Miao H."/>
            <person name="Wang L."/>
            <person name="Qu L."/>
            <person name="Liu H."/>
            <person name="Sun Y."/>
            <person name="Le M."/>
            <person name="Wang Q."/>
            <person name="Wei S."/>
            <person name="Zheng Y."/>
            <person name="Lin W."/>
            <person name="Duan Y."/>
            <person name="Cao H."/>
            <person name="Xiong S."/>
            <person name="Wang X."/>
            <person name="Wei L."/>
            <person name="Li C."/>
            <person name="Ma Q."/>
            <person name="Ju M."/>
            <person name="Zhao R."/>
            <person name="Li G."/>
            <person name="Mu C."/>
            <person name="Tian Q."/>
            <person name="Mei H."/>
            <person name="Zhang T."/>
            <person name="Gao T."/>
            <person name="Zhang H."/>
        </authorList>
    </citation>
    <scope>NUCLEOTIDE SEQUENCE</scope>
    <source>
        <strain evidence="1">3651</strain>
    </source>
</reference>
<keyword evidence="2" id="KW-1185">Reference proteome</keyword>
<evidence type="ECO:0000313" key="1">
    <source>
        <dbReference type="EMBL" id="KAK4435102.1"/>
    </source>
</evidence>
<proteinExistence type="predicted"/>